<accession>C6BXQ0</accession>
<dbReference type="NCBIfam" id="NF009466">
    <property type="entry name" value="PRK12826.1-2"/>
    <property type="match status" value="1"/>
</dbReference>
<keyword evidence="2" id="KW-0560">Oxidoreductase</keyword>
<dbReference type="PANTHER" id="PTHR42879">
    <property type="entry name" value="3-OXOACYL-(ACYL-CARRIER-PROTEIN) REDUCTASE"/>
    <property type="match status" value="1"/>
</dbReference>
<dbReference type="InterPro" id="IPR002347">
    <property type="entry name" value="SDR_fam"/>
</dbReference>
<dbReference type="RefSeq" id="WP_015850427.1">
    <property type="nucleotide sequence ID" value="NC_012881.1"/>
</dbReference>
<dbReference type="CDD" id="cd05333">
    <property type="entry name" value="BKR_SDR_c"/>
    <property type="match status" value="1"/>
</dbReference>
<dbReference type="PANTHER" id="PTHR42879:SF2">
    <property type="entry name" value="3-OXOACYL-[ACYL-CARRIER-PROTEIN] REDUCTASE FABG"/>
    <property type="match status" value="1"/>
</dbReference>
<dbReference type="InterPro" id="IPR050259">
    <property type="entry name" value="SDR"/>
</dbReference>
<dbReference type="Proteomes" id="UP000002601">
    <property type="component" value="Chromosome"/>
</dbReference>
<dbReference type="PRINTS" id="PR00080">
    <property type="entry name" value="SDRFAMILY"/>
</dbReference>
<dbReference type="InterPro" id="IPR057326">
    <property type="entry name" value="KR_dom"/>
</dbReference>
<dbReference type="SUPFAM" id="SSF51735">
    <property type="entry name" value="NAD(P)-binding Rossmann-fold domains"/>
    <property type="match status" value="1"/>
</dbReference>
<protein>
    <submittedName>
        <fullName evidence="4">Short-chain dehydrogenase/reductase SDR</fullName>
    </submittedName>
</protein>
<dbReference type="InterPro" id="IPR036291">
    <property type="entry name" value="NAD(P)-bd_dom_sf"/>
</dbReference>
<dbReference type="STRING" id="526222.Desal_0541"/>
<dbReference type="Pfam" id="PF13561">
    <property type="entry name" value="adh_short_C2"/>
    <property type="match status" value="1"/>
</dbReference>
<sequence>MSKIALITGASKGIGAAIALQLAEDGYDIWLNYRSDDEGAEKTAAAIREAGRECTPLKFDVTDEEAVENALAPLLQEEVPYIVVNNAGFARDSIMMMMSSDDWNKVLQVHLTGFFNVTKPVVSRMLRKRTGRIINIASTSGETGVAGQTNYSAAKAGLIGATRSLAVEVAKRNILVNAVTPGFIETDMVAELPVDQIKGQIPLKRLGTPQEVAGVVSFLCSDKASYITGQTIAVNGGIHT</sequence>
<dbReference type="KEGG" id="dsa:Desal_0541"/>
<dbReference type="EMBL" id="CP001649">
    <property type="protein sequence ID" value="ACS78608.1"/>
    <property type="molecule type" value="Genomic_DNA"/>
</dbReference>
<evidence type="ECO:0000259" key="3">
    <source>
        <dbReference type="SMART" id="SM00822"/>
    </source>
</evidence>
<dbReference type="eggNOG" id="COG1028">
    <property type="taxonomic scope" value="Bacteria"/>
</dbReference>
<evidence type="ECO:0000256" key="2">
    <source>
        <dbReference type="ARBA" id="ARBA00023002"/>
    </source>
</evidence>
<name>C6BXQ0_MARSD</name>
<dbReference type="NCBIfam" id="NF004200">
    <property type="entry name" value="PRK05653.1-5"/>
    <property type="match status" value="1"/>
</dbReference>
<evidence type="ECO:0000256" key="1">
    <source>
        <dbReference type="ARBA" id="ARBA00006484"/>
    </source>
</evidence>
<evidence type="ECO:0000313" key="4">
    <source>
        <dbReference type="EMBL" id="ACS78608.1"/>
    </source>
</evidence>
<feature type="domain" description="Ketoreductase" evidence="3">
    <location>
        <begin position="3"/>
        <end position="182"/>
    </location>
</feature>
<dbReference type="SMART" id="SM00822">
    <property type="entry name" value="PKS_KR"/>
    <property type="match status" value="1"/>
</dbReference>
<dbReference type="OrthoDB" id="9804774at2"/>
<reference evidence="4 5" key="1">
    <citation type="submission" date="2009-06" db="EMBL/GenBank/DDBJ databases">
        <title>Complete sequence of Desulfovibrio salexigens DSM 2638.</title>
        <authorList>
            <consortium name="US DOE Joint Genome Institute"/>
            <person name="Lucas S."/>
            <person name="Copeland A."/>
            <person name="Lapidus A."/>
            <person name="Glavina del Rio T."/>
            <person name="Tice H."/>
            <person name="Bruce D."/>
            <person name="Goodwin L."/>
            <person name="Pitluck S."/>
            <person name="Munk A.C."/>
            <person name="Brettin T."/>
            <person name="Detter J.C."/>
            <person name="Han C."/>
            <person name="Tapia R."/>
            <person name="Larimer F."/>
            <person name="Land M."/>
            <person name="Hauser L."/>
            <person name="Kyrpides N."/>
            <person name="Anderson I."/>
            <person name="Wall J.D."/>
            <person name="Arkin A.P."/>
            <person name="Dehal P."/>
            <person name="Chivian D."/>
            <person name="Giles B."/>
            <person name="Hazen T.C."/>
        </authorList>
    </citation>
    <scope>NUCLEOTIDE SEQUENCE [LARGE SCALE GENOMIC DNA]</scope>
    <source>
        <strain evidence="5">ATCC 14822 / DSM 2638 / NCIMB 8403 / VKM B-1763</strain>
    </source>
</reference>
<proteinExistence type="inferred from homology"/>
<organism evidence="4 5">
    <name type="scientific">Maridesulfovibrio salexigens (strain ATCC 14822 / DSM 2638 / NCIMB 8403 / VKM B-1763)</name>
    <name type="common">Desulfovibrio salexigens</name>
    <dbReference type="NCBI Taxonomy" id="526222"/>
    <lineage>
        <taxon>Bacteria</taxon>
        <taxon>Pseudomonadati</taxon>
        <taxon>Thermodesulfobacteriota</taxon>
        <taxon>Desulfovibrionia</taxon>
        <taxon>Desulfovibrionales</taxon>
        <taxon>Desulfovibrionaceae</taxon>
        <taxon>Maridesulfovibrio</taxon>
    </lineage>
</organism>
<keyword evidence="5" id="KW-1185">Reference proteome</keyword>
<dbReference type="PRINTS" id="PR00081">
    <property type="entry name" value="GDHRDH"/>
</dbReference>
<comment type="similarity">
    <text evidence="1">Belongs to the short-chain dehydrogenases/reductases (SDR) family.</text>
</comment>
<evidence type="ECO:0000313" key="5">
    <source>
        <dbReference type="Proteomes" id="UP000002601"/>
    </source>
</evidence>
<dbReference type="GO" id="GO:0016491">
    <property type="term" value="F:oxidoreductase activity"/>
    <property type="evidence" value="ECO:0007669"/>
    <property type="project" value="UniProtKB-KW"/>
</dbReference>
<dbReference type="AlphaFoldDB" id="C6BXQ0"/>
<dbReference type="HOGENOM" id="CLU_010194_1_3_7"/>
<dbReference type="Gene3D" id="3.40.50.720">
    <property type="entry name" value="NAD(P)-binding Rossmann-like Domain"/>
    <property type="match status" value="1"/>
</dbReference>
<gene>
    <name evidence="4" type="ordered locus">Desal_0541</name>
</gene>
<dbReference type="FunFam" id="3.40.50.720:FF:000173">
    <property type="entry name" value="3-oxoacyl-[acyl-carrier protein] reductase"/>
    <property type="match status" value="1"/>
</dbReference>